<sequence>WLAPRLDRWERRLAGLPPALELPTDRPEPAEPRWESGVLPLEVPAELAGRVRALAAAAGGSPFMVLLAALQALLSRLAGTDDVLVGAPSAGRDHPDTEAVVGCFLDVLLLRGDLGGDPTGRELIGRVREEVLGAFGDAGVPLERIVERIVPRRRPGAPLYQVQLNVHGVAVAPEPLPGIRVEVDYTIVRSAKFDLNLDLADAGAGGPFTGTVEYRRDLYDEATVERFARWFLALLDGIAAGPDRPVAALPLALAAGALLAGPAADCDEEPLHVRVERWAGRTPDAVAVVAPDGTLTYAELDRRANAVAHRLLAAGAGRPSRPAAADPVVGILLDPGIGYPAAVLGVLKAGAAYLPIDPAFPPARARAMAAAAGVTAVLTTADLADRVDTPLLLTAAERPDRPAVRSTVDDLLHVIFTSGSTGTPKGAAVPHRGVANCMAGWLDLVGPGPGSYAVVSTLAADLGLASFWGALLSGGTLHLLDRETATDPAGYAAYLAAHPVDVVKMVPSHLTLLATHAGDLAAVLPRELLVLGGEAVPWELVDRVREVAPALRVHTHYGPTESSMFSLVCDVEGVPADARTGAVPLGAALPNIGAYVLDRAGRPLPAGVPGELALVGPGVSRGYVGDPERTAERFVADPGGGPGRAYRTGDLVVVRADGVVRFLGRTDDQVKVRGHRVEPGEVVAACRAVPGVADAVVLPDGEAHDRRLVGWLVPQVGVPLDVATVRAALR</sequence>
<dbReference type="InterPro" id="IPR010071">
    <property type="entry name" value="AA_adenyl_dom"/>
</dbReference>
<feature type="non-terminal residue" evidence="3">
    <location>
        <position position="730"/>
    </location>
</feature>
<gene>
    <name evidence="3" type="ORF">AVDCRST_MAG41-4023</name>
</gene>
<dbReference type="SUPFAM" id="SSF52777">
    <property type="entry name" value="CoA-dependent acyltransferases"/>
    <property type="match status" value="1"/>
</dbReference>
<evidence type="ECO:0000259" key="1">
    <source>
        <dbReference type="Pfam" id="PF00501"/>
    </source>
</evidence>
<dbReference type="SUPFAM" id="SSF56801">
    <property type="entry name" value="Acetyl-CoA synthetase-like"/>
    <property type="match status" value="1"/>
</dbReference>
<dbReference type="Gene3D" id="3.40.50.980">
    <property type="match status" value="2"/>
</dbReference>
<dbReference type="Gene3D" id="3.30.300.30">
    <property type="match status" value="1"/>
</dbReference>
<dbReference type="PROSITE" id="PS00455">
    <property type="entry name" value="AMP_BINDING"/>
    <property type="match status" value="1"/>
</dbReference>
<reference evidence="3" key="1">
    <citation type="submission" date="2020-02" db="EMBL/GenBank/DDBJ databases">
        <authorList>
            <person name="Meier V. D."/>
        </authorList>
    </citation>
    <scope>NUCLEOTIDE SEQUENCE</scope>
    <source>
        <strain evidence="3">AVDCRST_MAG41</strain>
    </source>
</reference>
<dbReference type="InterPro" id="IPR001242">
    <property type="entry name" value="Condensation_dom"/>
</dbReference>
<dbReference type="Gene3D" id="2.30.38.10">
    <property type="entry name" value="Luciferase, Domain 3"/>
    <property type="match status" value="1"/>
</dbReference>
<dbReference type="PANTHER" id="PTHR45527">
    <property type="entry name" value="NONRIBOSOMAL PEPTIDE SYNTHETASE"/>
    <property type="match status" value="1"/>
</dbReference>
<dbReference type="GO" id="GO:0003824">
    <property type="term" value="F:catalytic activity"/>
    <property type="evidence" value="ECO:0007669"/>
    <property type="project" value="InterPro"/>
</dbReference>
<dbReference type="GO" id="GO:0008610">
    <property type="term" value="P:lipid biosynthetic process"/>
    <property type="evidence" value="ECO:0007669"/>
    <property type="project" value="UniProtKB-ARBA"/>
</dbReference>
<organism evidence="3">
    <name type="scientific">uncultured Mycobacteriales bacterium</name>
    <dbReference type="NCBI Taxonomy" id="581187"/>
    <lineage>
        <taxon>Bacteria</taxon>
        <taxon>Bacillati</taxon>
        <taxon>Actinomycetota</taxon>
        <taxon>Actinomycetes</taxon>
        <taxon>Mycobacteriales</taxon>
        <taxon>environmental samples</taxon>
    </lineage>
</organism>
<dbReference type="Gene3D" id="3.30.559.30">
    <property type="entry name" value="Nonribosomal peptide synthetase, condensation domain"/>
    <property type="match status" value="1"/>
</dbReference>
<dbReference type="GO" id="GO:0044550">
    <property type="term" value="P:secondary metabolite biosynthetic process"/>
    <property type="evidence" value="ECO:0007669"/>
    <property type="project" value="TreeGrafter"/>
</dbReference>
<name>A0A6J4JT07_9ACTN</name>
<dbReference type="UniPathway" id="UPA00011"/>
<accession>A0A6J4JT07</accession>
<dbReference type="Pfam" id="PF00501">
    <property type="entry name" value="AMP-binding"/>
    <property type="match status" value="1"/>
</dbReference>
<feature type="non-terminal residue" evidence="3">
    <location>
        <position position="1"/>
    </location>
</feature>
<feature type="domain" description="AMP-dependent synthetase/ligase" evidence="1">
    <location>
        <begin position="276"/>
        <end position="623"/>
    </location>
</feature>
<proteinExistence type="predicted"/>
<dbReference type="NCBIfam" id="TIGR01733">
    <property type="entry name" value="AA-adenyl-dom"/>
    <property type="match status" value="1"/>
</dbReference>
<dbReference type="Pfam" id="PF00668">
    <property type="entry name" value="Condensation"/>
    <property type="match status" value="1"/>
</dbReference>
<dbReference type="InterPro" id="IPR000873">
    <property type="entry name" value="AMP-dep_synth/lig_dom"/>
</dbReference>
<dbReference type="AlphaFoldDB" id="A0A6J4JT07"/>
<dbReference type="EMBL" id="CADCTP010000379">
    <property type="protein sequence ID" value="CAA9286487.1"/>
    <property type="molecule type" value="Genomic_DNA"/>
</dbReference>
<dbReference type="GO" id="GO:0005737">
    <property type="term" value="C:cytoplasm"/>
    <property type="evidence" value="ECO:0007669"/>
    <property type="project" value="TreeGrafter"/>
</dbReference>
<dbReference type="CDD" id="cd05930">
    <property type="entry name" value="A_NRPS"/>
    <property type="match status" value="1"/>
</dbReference>
<dbReference type="InterPro" id="IPR023213">
    <property type="entry name" value="CAT-like_dom_sf"/>
</dbReference>
<evidence type="ECO:0000313" key="3">
    <source>
        <dbReference type="EMBL" id="CAA9286487.1"/>
    </source>
</evidence>
<dbReference type="GO" id="GO:0031177">
    <property type="term" value="F:phosphopantetheine binding"/>
    <property type="evidence" value="ECO:0007669"/>
    <property type="project" value="TreeGrafter"/>
</dbReference>
<protein>
    <submittedName>
        <fullName evidence="3">Uncharacterized protein</fullName>
    </submittedName>
</protein>
<dbReference type="InterPro" id="IPR045851">
    <property type="entry name" value="AMP-bd_C_sf"/>
</dbReference>
<dbReference type="InterPro" id="IPR020845">
    <property type="entry name" value="AMP-binding_CS"/>
</dbReference>
<dbReference type="GO" id="GO:0043041">
    <property type="term" value="P:amino acid activation for nonribosomal peptide biosynthetic process"/>
    <property type="evidence" value="ECO:0007669"/>
    <property type="project" value="TreeGrafter"/>
</dbReference>
<dbReference type="PANTHER" id="PTHR45527:SF1">
    <property type="entry name" value="FATTY ACID SYNTHASE"/>
    <property type="match status" value="1"/>
</dbReference>
<feature type="domain" description="Condensation" evidence="2">
    <location>
        <begin position="9"/>
        <end position="251"/>
    </location>
</feature>
<dbReference type="Gene3D" id="3.30.559.10">
    <property type="entry name" value="Chloramphenicol acetyltransferase-like domain"/>
    <property type="match status" value="1"/>
</dbReference>
<evidence type="ECO:0000259" key="2">
    <source>
        <dbReference type="Pfam" id="PF00668"/>
    </source>
</evidence>